<dbReference type="PANTHER" id="PTHR35011">
    <property type="entry name" value="2,3-DIKETO-L-GULONATE TRAP TRANSPORTER SMALL PERMEASE PROTEIN YIAM"/>
    <property type="match status" value="1"/>
</dbReference>
<keyword evidence="7 8" id="KW-0472">Membrane</keyword>
<organism evidence="10">
    <name type="scientific">marine metagenome</name>
    <dbReference type="NCBI Taxonomy" id="408172"/>
    <lineage>
        <taxon>unclassified sequences</taxon>
        <taxon>metagenomes</taxon>
        <taxon>ecological metagenomes</taxon>
    </lineage>
</organism>
<keyword evidence="5 8" id="KW-0812">Transmembrane</keyword>
<name>A0A381TEY4_9ZZZZ</name>
<gene>
    <name evidence="10" type="ORF">METZ01_LOCUS67549</name>
</gene>
<proteinExistence type="predicted"/>
<reference evidence="10" key="1">
    <citation type="submission" date="2018-05" db="EMBL/GenBank/DDBJ databases">
        <authorList>
            <person name="Lanie J.A."/>
            <person name="Ng W.-L."/>
            <person name="Kazmierczak K.M."/>
            <person name="Andrzejewski T.M."/>
            <person name="Davidsen T.M."/>
            <person name="Wayne K.J."/>
            <person name="Tettelin H."/>
            <person name="Glass J.I."/>
            <person name="Rusch D."/>
            <person name="Podicherti R."/>
            <person name="Tsui H.-C.T."/>
            <person name="Winkler M.E."/>
        </authorList>
    </citation>
    <scope>NUCLEOTIDE SEQUENCE</scope>
</reference>
<sequence length="175" mass="19982">MVTESEYTPKFSEVLDRFIKRIGEITAWINVVLIAVIILQVVLRYVFSSGLVILEELQWHLYAVGIMVGLSYCTIRDTHIRLDLMHERFSQRRKSTIEIFGTLFLLMPMVIVILIHSWPFVLQSFTQMEGSDAGGTGLPYRWIVKSFLLIGFGLLSVAGMSRLIRAAAFLKSDPR</sequence>
<evidence type="ECO:0000256" key="4">
    <source>
        <dbReference type="ARBA" id="ARBA00022519"/>
    </source>
</evidence>
<evidence type="ECO:0000256" key="8">
    <source>
        <dbReference type="SAM" id="Phobius"/>
    </source>
</evidence>
<evidence type="ECO:0000256" key="6">
    <source>
        <dbReference type="ARBA" id="ARBA00022989"/>
    </source>
</evidence>
<evidence type="ECO:0000259" key="9">
    <source>
        <dbReference type="Pfam" id="PF04290"/>
    </source>
</evidence>
<comment type="subcellular location">
    <subcellularLocation>
        <location evidence="1">Cell inner membrane</location>
        <topology evidence="1">Multi-pass membrane protein</topology>
    </subcellularLocation>
</comment>
<feature type="transmembrane region" description="Helical" evidence="8">
    <location>
        <begin position="142"/>
        <end position="164"/>
    </location>
</feature>
<dbReference type="InterPro" id="IPR055348">
    <property type="entry name" value="DctQ"/>
</dbReference>
<evidence type="ECO:0000313" key="10">
    <source>
        <dbReference type="EMBL" id="SVA14695.1"/>
    </source>
</evidence>
<dbReference type="PANTHER" id="PTHR35011:SF4">
    <property type="entry name" value="SLL1102 PROTEIN"/>
    <property type="match status" value="1"/>
</dbReference>
<dbReference type="Pfam" id="PF04290">
    <property type="entry name" value="DctQ"/>
    <property type="match status" value="1"/>
</dbReference>
<feature type="transmembrane region" description="Helical" evidence="8">
    <location>
        <begin position="96"/>
        <end position="122"/>
    </location>
</feature>
<accession>A0A381TEY4</accession>
<feature type="domain" description="Tripartite ATP-independent periplasmic transporters DctQ component" evidence="9">
    <location>
        <begin position="33"/>
        <end position="167"/>
    </location>
</feature>
<evidence type="ECO:0000256" key="3">
    <source>
        <dbReference type="ARBA" id="ARBA00022475"/>
    </source>
</evidence>
<feature type="transmembrane region" description="Helical" evidence="8">
    <location>
        <begin position="59"/>
        <end position="75"/>
    </location>
</feature>
<keyword evidence="3" id="KW-1003">Cell membrane</keyword>
<keyword evidence="6 8" id="KW-1133">Transmembrane helix</keyword>
<protein>
    <recommendedName>
        <fullName evidence="9">Tripartite ATP-independent periplasmic transporters DctQ component domain-containing protein</fullName>
    </recommendedName>
</protein>
<dbReference type="EMBL" id="UINC01004490">
    <property type="protein sequence ID" value="SVA14695.1"/>
    <property type="molecule type" value="Genomic_DNA"/>
</dbReference>
<feature type="transmembrane region" description="Helical" evidence="8">
    <location>
        <begin position="27"/>
        <end position="47"/>
    </location>
</feature>
<evidence type="ECO:0000256" key="7">
    <source>
        <dbReference type="ARBA" id="ARBA00023136"/>
    </source>
</evidence>
<evidence type="ECO:0000256" key="2">
    <source>
        <dbReference type="ARBA" id="ARBA00022448"/>
    </source>
</evidence>
<dbReference type="AlphaFoldDB" id="A0A381TEY4"/>
<dbReference type="GO" id="GO:0005886">
    <property type="term" value="C:plasma membrane"/>
    <property type="evidence" value="ECO:0007669"/>
    <property type="project" value="UniProtKB-SubCell"/>
</dbReference>
<dbReference type="InterPro" id="IPR007387">
    <property type="entry name" value="TRAP_DctQ"/>
</dbReference>
<keyword evidence="2" id="KW-0813">Transport</keyword>
<evidence type="ECO:0000256" key="1">
    <source>
        <dbReference type="ARBA" id="ARBA00004429"/>
    </source>
</evidence>
<keyword evidence="4" id="KW-0997">Cell inner membrane</keyword>
<evidence type="ECO:0000256" key="5">
    <source>
        <dbReference type="ARBA" id="ARBA00022692"/>
    </source>
</evidence>